<dbReference type="PANTHER" id="PTHR35271:SF1">
    <property type="entry name" value="ABC TRANSPORTER, SUBSTRATE-BINDING LIPOPROTEIN"/>
    <property type="match status" value="1"/>
</dbReference>
<gene>
    <name evidence="1" type="ORF">P4S50_15575</name>
</gene>
<proteinExistence type="predicted"/>
<dbReference type="RefSeq" id="WP_277731748.1">
    <property type="nucleotide sequence ID" value="NZ_CP120733.1"/>
</dbReference>
<dbReference type="CDD" id="cd06325">
    <property type="entry name" value="PBP1_ABC_unchar_transporter"/>
    <property type="match status" value="1"/>
</dbReference>
<protein>
    <submittedName>
        <fullName evidence="1">ABC transporter substrate-binding protein</fullName>
    </submittedName>
</protein>
<accession>A0ABY8EA66</accession>
<name>A0ABY8EA66_9FIRM</name>
<dbReference type="PANTHER" id="PTHR35271">
    <property type="entry name" value="ABC TRANSPORTER, SUBSTRATE-BINDING LIPOPROTEIN-RELATED"/>
    <property type="match status" value="1"/>
</dbReference>
<dbReference type="EMBL" id="CP120733">
    <property type="protein sequence ID" value="WFD09798.1"/>
    <property type="molecule type" value="Genomic_DNA"/>
</dbReference>
<organism evidence="1 2">
    <name type="scientific">Tepidibacter hydrothermalis</name>
    <dbReference type="NCBI Taxonomy" id="3036126"/>
    <lineage>
        <taxon>Bacteria</taxon>
        <taxon>Bacillati</taxon>
        <taxon>Bacillota</taxon>
        <taxon>Clostridia</taxon>
        <taxon>Peptostreptococcales</taxon>
        <taxon>Peptostreptococcaceae</taxon>
        <taxon>Tepidibacter</taxon>
    </lineage>
</organism>
<keyword evidence="2" id="KW-1185">Reference proteome</keyword>
<evidence type="ECO:0000313" key="2">
    <source>
        <dbReference type="Proteomes" id="UP001222800"/>
    </source>
</evidence>
<dbReference type="Proteomes" id="UP001222800">
    <property type="component" value="Chromosome"/>
</dbReference>
<dbReference type="InterPro" id="IPR007487">
    <property type="entry name" value="ABC_transpt-TYRBP-like"/>
</dbReference>
<reference evidence="1 2" key="1">
    <citation type="submission" date="2023-03" db="EMBL/GenBank/DDBJ databases">
        <title>Complete genome sequence of Tepidibacter sp. SWIR-1, isolated from a deep-sea hydrothermal vent.</title>
        <authorList>
            <person name="Li X."/>
        </authorList>
    </citation>
    <scope>NUCLEOTIDE SEQUENCE [LARGE SCALE GENOMIC DNA]</scope>
    <source>
        <strain evidence="1 2">SWIR-1</strain>
    </source>
</reference>
<dbReference type="Gene3D" id="3.40.50.2300">
    <property type="match status" value="2"/>
</dbReference>
<dbReference type="PROSITE" id="PS51257">
    <property type="entry name" value="PROKAR_LIPOPROTEIN"/>
    <property type="match status" value="1"/>
</dbReference>
<sequence length="325" mass="35291">MKTTKLVKSMILMGLLGVSILTGCGSKDDDKIKIGITQIVEYSALDENREGFIKALEDGGYKDGENIDIDFQNAQGDIATTQTIAKNFVSQNKNLIYAISTPSAQAAYNSTKDIPIVISAVTDPVSAELVKSLEQPKTNVSGTNDYVPVSKQLELIKTLVPNAKKIGVLYNTSEVNSEVQVNELKKYSKEYGYSVVEAGVTSTNEVNTAISSLVNKVDVLYAPTDQLVVSSMPIIVQKTQEKNIPIIASEKGSVELGALATCGINYYELGYTSGKMAVEVLKGEDISKMPVKSGEEMEIIINKDSLKNLSIQKPDDERIVYINTK</sequence>
<dbReference type="Pfam" id="PF04392">
    <property type="entry name" value="ABC_sub_bind"/>
    <property type="match status" value="1"/>
</dbReference>
<dbReference type="InterPro" id="IPR028082">
    <property type="entry name" value="Peripla_BP_I"/>
</dbReference>
<evidence type="ECO:0000313" key="1">
    <source>
        <dbReference type="EMBL" id="WFD09798.1"/>
    </source>
</evidence>
<dbReference type="SUPFAM" id="SSF53822">
    <property type="entry name" value="Periplasmic binding protein-like I"/>
    <property type="match status" value="1"/>
</dbReference>